<dbReference type="Proteomes" id="UP000500953">
    <property type="component" value="Chromosome"/>
</dbReference>
<accession>A0A291RF60</accession>
<proteinExistence type="predicted"/>
<sequence length="119" mass="13416">MQRTEFRGDIATGDHENAQAILRTWLSADELTMKSHRSRWEVSYRDDTLELYCYQAKPPAGTAYSFFVLEGDLHGSTADAAARLETLGRLCRERGLPFEIDYVEVDADGEPLGEELTIS</sequence>
<dbReference type="AlphaFoldDB" id="A0A291RF60"/>
<dbReference type="RefSeq" id="WP_098692994.1">
    <property type="nucleotide sequence ID" value="NZ_CP023778.1"/>
</dbReference>
<gene>
    <name evidence="1" type="ORF">CRH09_05455</name>
    <name evidence="2" type="ORF">F6W96_05155</name>
</gene>
<dbReference type="Proteomes" id="UP000221961">
    <property type="component" value="Chromosome"/>
</dbReference>
<reference evidence="1 3" key="1">
    <citation type="submission" date="2017-10" db="EMBL/GenBank/DDBJ databases">
        <title>Comparative genomics between pathogenic Norcardia.</title>
        <authorList>
            <person name="Zeng L."/>
        </authorList>
    </citation>
    <scope>NUCLEOTIDE SEQUENCE [LARGE SCALE GENOMIC DNA]</scope>
    <source>
        <strain evidence="1 3">NC_YFY_NT001</strain>
    </source>
</reference>
<dbReference type="EMBL" id="CP023778">
    <property type="protein sequence ID" value="ATL65742.1"/>
    <property type="molecule type" value="Genomic_DNA"/>
</dbReference>
<evidence type="ECO:0000313" key="3">
    <source>
        <dbReference type="Proteomes" id="UP000221961"/>
    </source>
</evidence>
<name>A0A291RF60_9NOCA</name>
<protein>
    <submittedName>
        <fullName evidence="1">Uncharacterized protein</fullName>
    </submittedName>
</protein>
<dbReference type="KEGG" id="ntp:CRH09_05455"/>
<dbReference type="EMBL" id="CP046173">
    <property type="protein sequence ID" value="QIS17789.1"/>
    <property type="molecule type" value="Genomic_DNA"/>
</dbReference>
<dbReference type="GeneID" id="88356883"/>
<evidence type="ECO:0000313" key="4">
    <source>
        <dbReference type="Proteomes" id="UP000500953"/>
    </source>
</evidence>
<evidence type="ECO:0000313" key="2">
    <source>
        <dbReference type="EMBL" id="QIS17789.1"/>
    </source>
</evidence>
<evidence type="ECO:0000313" key="1">
    <source>
        <dbReference type="EMBL" id="ATL65742.1"/>
    </source>
</evidence>
<reference evidence="2 4" key="2">
    <citation type="journal article" date="2019" name="ACS Chem. Biol.">
        <title>Identification and Mobilization of a Cryptic Antibiotic Biosynthesis Gene Locus from a Human-Pathogenic Nocardia Isolate.</title>
        <authorList>
            <person name="Herisse M."/>
            <person name="Ishida K."/>
            <person name="Porter J.L."/>
            <person name="Howden B."/>
            <person name="Hertweck C."/>
            <person name="Stinear T.P."/>
            <person name="Pidot S.J."/>
        </authorList>
    </citation>
    <scope>NUCLEOTIDE SEQUENCE [LARGE SCALE GENOMIC DNA]</scope>
    <source>
        <strain evidence="2 4">AUSMDU00012715</strain>
    </source>
</reference>
<organism evidence="1 3">
    <name type="scientific">Nocardia terpenica</name>
    <dbReference type="NCBI Taxonomy" id="455432"/>
    <lineage>
        <taxon>Bacteria</taxon>
        <taxon>Bacillati</taxon>
        <taxon>Actinomycetota</taxon>
        <taxon>Actinomycetes</taxon>
        <taxon>Mycobacteriales</taxon>
        <taxon>Nocardiaceae</taxon>
        <taxon>Nocardia</taxon>
    </lineage>
</organism>